<dbReference type="Proteomes" id="UP000008068">
    <property type="component" value="Unassembled WGS sequence"/>
</dbReference>
<organism evidence="2">
    <name type="scientific">Caenorhabditis brenneri</name>
    <name type="common">Nematode worm</name>
    <dbReference type="NCBI Taxonomy" id="135651"/>
    <lineage>
        <taxon>Eukaryota</taxon>
        <taxon>Metazoa</taxon>
        <taxon>Ecdysozoa</taxon>
        <taxon>Nematoda</taxon>
        <taxon>Chromadorea</taxon>
        <taxon>Rhabditida</taxon>
        <taxon>Rhabditina</taxon>
        <taxon>Rhabditomorpha</taxon>
        <taxon>Rhabditoidea</taxon>
        <taxon>Rhabditidae</taxon>
        <taxon>Peloderinae</taxon>
        <taxon>Caenorhabditis</taxon>
    </lineage>
</organism>
<sequence>MSLSKFVLEEQVNVTQFLGLFSPQAELKVGGTGRTILHTPLFDDPVILNHQVGWPGEILKVTVFWSSYSPAQEHWVYLMLLGRWSFPLAVGLRTQFYPRTIGSHHKELLMLVTFQVESKSWTEYWPGIGSVVREQHDWTNTWIPKGKVVNHCVLPPLEEFGQHDNKFYRCQVQASANGSWIVSSGTFCSEPNLWKVSWDTPAPGLASIQGVAPMVTDGLFPKGFVPLRRNVSQVETEESGDKSEFEIIDSDE</sequence>
<name>G0NSU7_CAEBE</name>
<accession>G0NSU7</accession>
<evidence type="ECO:0000313" key="1">
    <source>
        <dbReference type="EMBL" id="EGT36923.1"/>
    </source>
</evidence>
<dbReference type="EMBL" id="GL379940">
    <property type="protein sequence ID" value="EGT36923.1"/>
    <property type="molecule type" value="Genomic_DNA"/>
</dbReference>
<evidence type="ECO:0000313" key="2">
    <source>
        <dbReference type="Proteomes" id="UP000008068"/>
    </source>
</evidence>
<keyword evidence="2" id="KW-1185">Reference proteome</keyword>
<dbReference type="HOGENOM" id="CLU_950696_0_0_1"/>
<gene>
    <name evidence="1" type="ORF">CAEBREN_03090</name>
</gene>
<dbReference type="InParanoid" id="G0NSU7"/>
<dbReference type="AlphaFoldDB" id="G0NSU7"/>
<protein>
    <submittedName>
        <fullName evidence="1">Uncharacterized protein</fullName>
    </submittedName>
</protein>
<proteinExistence type="predicted"/>
<reference evidence="2" key="1">
    <citation type="submission" date="2011-07" db="EMBL/GenBank/DDBJ databases">
        <authorList>
            <consortium name="Caenorhabditis brenneri Sequencing and Analysis Consortium"/>
            <person name="Wilson R.K."/>
        </authorList>
    </citation>
    <scope>NUCLEOTIDE SEQUENCE [LARGE SCALE GENOMIC DNA]</scope>
    <source>
        <strain evidence="2">PB2801</strain>
    </source>
</reference>